<gene>
    <name evidence="4" type="ORF">JIN78_11335</name>
</gene>
<evidence type="ECO:0000313" key="4">
    <source>
        <dbReference type="EMBL" id="MBK1834655.1"/>
    </source>
</evidence>
<accession>A0A934RPL6</accession>
<dbReference type="PROSITE" id="PS50102">
    <property type="entry name" value="RRM"/>
    <property type="match status" value="1"/>
</dbReference>
<feature type="region of interest" description="Disordered" evidence="2">
    <location>
        <begin position="194"/>
        <end position="244"/>
    </location>
</feature>
<dbReference type="PANTHER" id="PTHR48025">
    <property type="entry name" value="OS02G0815200 PROTEIN"/>
    <property type="match status" value="1"/>
</dbReference>
<dbReference type="PANTHER" id="PTHR48025:SF1">
    <property type="entry name" value="RRM DOMAIN-CONTAINING PROTEIN"/>
    <property type="match status" value="1"/>
</dbReference>
<dbReference type="InterPro" id="IPR012677">
    <property type="entry name" value="Nucleotide-bd_a/b_plait_sf"/>
</dbReference>
<evidence type="ECO:0000256" key="2">
    <source>
        <dbReference type="SAM" id="MobiDB-lite"/>
    </source>
</evidence>
<dbReference type="InterPro" id="IPR035979">
    <property type="entry name" value="RBD_domain_sf"/>
</dbReference>
<keyword evidence="1" id="KW-0694">RNA-binding</keyword>
<comment type="caution">
    <text evidence="4">The sequence shown here is derived from an EMBL/GenBank/DDBJ whole genome shotgun (WGS) entry which is preliminary data.</text>
</comment>
<sequence>MSENNENRNNRNRGGGNRNRNRGPLNRNRQGGGANKGGASQKRDELQPRRSRRRKPEPLTFWQKILKFFGLFEDPNEKGRQEKKGQKSGRVPGGGPVKQGEGKGKPRRERKSTPPPTEVKSSRLYVGNLSYDATEYDLEELFKGIGAVRKVEIVYNRHTHKSKGYGFITMANVEEAERAVEVLHDQPYMGRKLIVNGARSKGPASNGGEGKPKRKRAPRKEEASPSPAEIPAEEEVHSLAPKED</sequence>
<evidence type="ECO:0000313" key="5">
    <source>
        <dbReference type="Proteomes" id="UP000604083"/>
    </source>
</evidence>
<dbReference type="SUPFAM" id="SSF54928">
    <property type="entry name" value="RNA-binding domain, RBD"/>
    <property type="match status" value="1"/>
</dbReference>
<dbReference type="InterPro" id="IPR000504">
    <property type="entry name" value="RRM_dom"/>
</dbReference>
<feature type="region of interest" description="Disordered" evidence="2">
    <location>
        <begin position="1"/>
        <end position="59"/>
    </location>
</feature>
<feature type="region of interest" description="Disordered" evidence="2">
    <location>
        <begin position="73"/>
        <end position="121"/>
    </location>
</feature>
<dbReference type="Proteomes" id="UP000604083">
    <property type="component" value="Unassembled WGS sequence"/>
</dbReference>
<name>A0A934RPL6_9BACT</name>
<dbReference type="EMBL" id="JAENIO010000028">
    <property type="protein sequence ID" value="MBK1834655.1"/>
    <property type="molecule type" value="Genomic_DNA"/>
</dbReference>
<dbReference type="Gene3D" id="3.30.70.330">
    <property type="match status" value="1"/>
</dbReference>
<dbReference type="RefSeq" id="WP_200392089.1">
    <property type="nucleotide sequence ID" value="NZ_JAENIO010000028.1"/>
</dbReference>
<feature type="compositionally biased region" description="Basic and acidic residues" evidence="2">
    <location>
        <begin position="234"/>
        <end position="244"/>
    </location>
</feature>
<dbReference type="GO" id="GO:0003729">
    <property type="term" value="F:mRNA binding"/>
    <property type="evidence" value="ECO:0007669"/>
    <property type="project" value="TreeGrafter"/>
</dbReference>
<protein>
    <recommendedName>
        <fullName evidence="3">RRM domain-containing protein</fullName>
    </recommendedName>
</protein>
<reference evidence="4" key="1">
    <citation type="submission" date="2021-01" db="EMBL/GenBank/DDBJ databases">
        <title>Modified the classification status of verrucomicrobia.</title>
        <authorList>
            <person name="Feng X."/>
        </authorList>
    </citation>
    <scope>NUCLEOTIDE SEQUENCE</scope>
    <source>
        <strain evidence="4">KCTC 12986</strain>
    </source>
</reference>
<keyword evidence="5" id="KW-1185">Reference proteome</keyword>
<feature type="domain" description="RRM" evidence="3">
    <location>
        <begin position="122"/>
        <end position="200"/>
    </location>
</feature>
<organism evidence="4 5">
    <name type="scientific">Roseibacillus ishigakijimensis</name>
    <dbReference type="NCBI Taxonomy" id="454146"/>
    <lineage>
        <taxon>Bacteria</taxon>
        <taxon>Pseudomonadati</taxon>
        <taxon>Verrucomicrobiota</taxon>
        <taxon>Verrucomicrobiia</taxon>
        <taxon>Verrucomicrobiales</taxon>
        <taxon>Verrucomicrobiaceae</taxon>
        <taxon>Roseibacillus</taxon>
    </lineage>
</organism>
<proteinExistence type="predicted"/>
<dbReference type="AlphaFoldDB" id="A0A934RPL6"/>
<feature type="compositionally biased region" description="Basic and acidic residues" evidence="2">
    <location>
        <begin position="75"/>
        <end position="85"/>
    </location>
</feature>
<evidence type="ECO:0000256" key="1">
    <source>
        <dbReference type="ARBA" id="ARBA00022884"/>
    </source>
</evidence>
<evidence type="ECO:0000259" key="3">
    <source>
        <dbReference type="PROSITE" id="PS50102"/>
    </source>
</evidence>
<dbReference type="SMART" id="SM00360">
    <property type="entry name" value="RRM"/>
    <property type="match status" value="1"/>
</dbReference>
<dbReference type="Pfam" id="PF00076">
    <property type="entry name" value="RRM_1"/>
    <property type="match status" value="1"/>
</dbReference>
<dbReference type="InterPro" id="IPR050502">
    <property type="entry name" value="Euk_RNA-bind_prot"/>
</dbReference>